<dbReference type="InterPro" id="IPR004242">
    <property type="entry name" value="Transposase_21"/>
</dbReference>
<name>A0AAQ3PUB2_PASNO</name>
<evidence type="ECO:0000313" key="3">
    <source>
        <dbReference type="EMBL" id="WVZ53122.1"/>
    </source>
</evidence>
<proteinExistence type="predicted"/>
<organism evidence="3 4">
    <name type="scientific">Paspalum notatum var. saurae</name>
    <dbReference type="NCBI Taxonomy" id="547442"/>
    <lineage>
        <taxon>Eukaryota</taxon>
        <taxon>Viridiplantae</taxon>
        <taxon>Streptophyta</taxon>
        <taxon>Embryophyta</taxon>
        <taxon>Tracheophyta</taxon>
        <taxon>Spermatophyta</taxon>
        <taxon>Magnoliopsida</taxon>
        <taxon>Liliopsida</taxon>
        <taxon>Poales</taxon>
        <taxon>Poaceae</taxon>
        <taxon>PACMAD clade</taxon>
        <taxon>Panicoideae</taxon>
        <taxon>Andropogonodae</taxon>
        <taxon>Paspaleae</taxon>
        <taxon>Paspalinae</taxon>
        <taxon>Paspalum</taxon>
    </lineage>
</organism>
<dbReference type="Proteomes" id="UP001341281">
    <property type="component" value="Chromosome 01"/>
</dbReference>
<dbReference type="InterPro" id="IPR029480">
    <property type="entry name" value="Transpos_assoc"/>
</dbReference>
<evidence type="ECO:0000259" key="2">
    <source>
        <dbReference type="Pfam" id="PF13963"/>
    </source>
</evidence>
<evidence type="ECO:0000256" key="1">
    <source>
        <dbReference type="SAM" id="MobiDB-lite"/>
    </source>
</evidence>
<dbReference type="EMBL" id="CP144745">
    <property type="protein sequence ID" value="WVZ53122.1"/>
    <property type="molecule type" value="Genomic_DNA"/>
</dbReference>
<feature type="region of interest" description="Disordered" evidence="1">
    <location>
        <begin position="1"/>
        <end position="20"/>
    </location>
</feature>
<dbReference type="Pfam" id="PF02992">
    <property type="entry name" value="Transposase_21"/>
    <property type="match status" value="1"/>
</dbReference>
<sequence length="692" mass="80345">MASRRNEEEGASSSTGAQQPPMIKMMDRRWIHATLFSLEYVTGVKSFMGFIRERFPKGAEILCPCHRCLNQKNSSQEEVQKHILLYGMSSTYTRWIHHGEQSEVHVLEDPVQWNAVDENSCDGRFEDMLNDLYRSQESDGNAGLAEDRDQAASQTGRNESVFAAMMEEAKRELYPGCTKLTRFSFVVKMLHMKSYYRISNSAFSAFLKLLCEAFPDFNSLPKSYEEAKKILREVGLGYISIYVCPNNCVLFRKRYEKYDTCPVCKASRWKDPEKKKVPCKVLRHFPLAPRLQRFFVSRKTAKDARWHKLKRKPDEKEMCHPADGDAWKDFDRHWPDFAADPRNLCLGLAIDGFNPFGNMSTSYSMWPVFIVPYNLPPWCCMEESNFMMALLIPGPESPGKHFDVFLQPLVEDLLELWAGVYTKDVFTGQWFYLRVAVLWCIHDYPALGTLSGRTTKGYFACLHCDKDPLSYLLRNKICYIGHRLRRNNEYSCIHGSKEKPGSFTTEEVLAELEKVRVGQKRKRAEKIVPIWGRRVCLWDLPYWPHLKLRHNLDVMHIEKNVCEALLGTILEISGKSKDTINVRLDLSDLNIKREVQLRENGNTFDIPKARYTLSKEVKFPDGYALNIGRCINADGMRGFWDSDIYKSICEFGRFFRELCSKKLNRDVLERLKEDIPVILCELEKISPQHFLM</sequence>
<keyword evidence="4" id="KW-1185">Reference proteome</keyword>
<protein>
    <recommendedName>
        <fullName evidence="2">Transposase-associated domain-containing protein</fullName>
    </recommendedName>
</protein>
<feature type="domain" description="Transposase-associated" evidence="2">
    <location>
        <begin position="28"/>
        <end position="100"/>
    </location>
</feature>
<dbReference type="AlphaFoldDB" id="A0AAQ3PUB2"/>
<accession>A0AAQ3PUB2</accession>
<reference evidence="3 4" key="1">
    <citation type="submission" date="2024-02" db="EMBL/GenBank/DDBJ databases">
        <title>High-quality chromosome-scale genome assembly of Pensacola bahiagrass (Paspalum notatum Flugge var. saurae).</title>
        <authorList>
            <person name="Vega J.M."/>
            <person name="Podio M."/>
            <person name="Orjuela J."/>
            <person name="Siena L.A."/>
            <person name="Pessino S.C."/>
            <person name="Combes M.C."/>
            <person name="Mariac C."/>
            <person name="Albertini E."/>
            <person name="Pupilli F."/>
            <person name="Ortiz J.P.A."/>
            <person name="Leblanc O."/>
        </authorList>
    </citation>
    <scope>NUCLEOTIDE SEQUENCE [LARGE SCALE GENOMIC DNA]</scope>
    <source>
        <strain evidence="3">R1</strain>
        <tissue evidence="3">Leaf</tissue>
    </source>
</reference>
<dbReference type="PANTHER" id="PTHR10775">
    <property type="entry name" value="OS08G0208400 PROTEIN"/>
    <property type="match status" value="1"/>
</dbReference>
<evidence type="ECO:0000313" key="4">
    <source>
        <dbReference type="Proteomes" id="UP001341281"/>
    </source>
</evidence>
<dbReference type="PANTHER" id="PTHR10775:SF185">
    <property type="entry name" value="OS08G0208400 PROTEIN"/>
    <property type="match status" value="1"/>
</dbReference>
<dbReference type="Pfam" id="PF13963">
    <property type="entry name" value="Transpos_assoc"/>
    <property type="match status" value="1"/>
</dbReference>
<gene>
    <name evidence="3" type="ORF">U9M48_004108</name>
</gene>